<dbReference type="PANTHER" id="PTHR12521:SF0">
    <property type="entry name" value="ADP-RIBOSE GLYCOHYDROLASE OARD1"/>
    <property type="match status" value="1"/>
</dbReference>
<keyword evidence="4" id="KW-1185">Reference proteome</keyword>
<evidence type="ECO:0000313" key="3">
    <source>
        <dbReference type="EMBL" id="TQV88082.1"/>
    </source>
</evidence>
<dbReference type="PANTHER" id="PTHR12521">
    <property type="entry name" value="PROTEIN C6ORF130"/>
    <property type="match status" value="1"/>
</dbReference>
<dbReference type="GO" id="GO:0140291">
    <property type="term" value="P:peptidyl-glutamate ADP-deribosylation"/>
    <property type="evidence" value="ECO:0007669"/>
    <property type="project" value="TreeGrafter"/>
</dbReference>
<accession>A0A545UF26</accession>
<dbReference type="Proteomes" id="UP000315439">
    <property type="component" value="Unassembled WGS sequence"/>
</dbReference>
<dbReference type="InterPro" id="IPR043472">
    <property type="entry name" value="Macro_dom-like"/>
</dbReference>
<gene>
    <name evidence="3" type="ORF">FLL46_09215</name>
</gene>
<dbReference type="AlphaFoldDB" id="A0A545UF26"/>
<reference evidence="3 4" key="1">
    <citation type="submission" date="2019-07" db="EMBL/GenBank/DDBJ databases">
        <title>Draft genome for Aliikangiella sp. M105.</title>
        <authorList>
            <person name="Wang G."/>
        </authorList>
    </citation>
    <scope>NUCLEOTIDE SEQUENCE [LARGE SCALE GENOMIC DNA]</scope>
    <source>
        <strain evidence="3 4">M105</strain>
    </source>
</reference>
<comment type="catalytic activity">
    <reaction evidence="1">
        <text>an N-(ADP-alpha-D-ribosyl)-thymidine in DNA + H2O = a thymidine in DNA + ADP-D-ribose</text>
        <dbReference type="Rhea" id="RHEA:71655"/>
        <dbReference type="Rhea" id="RHEA-COMP:13556"/>
        <dbReference type="Rhea" id="RHEA-COMP:18051"/>
        <dbReference type="ChEBI" id="CHEBI:15377"/>
        <dbReference type="ChEBI" id="CHEBI:57967"/>
        <dbReference type="ChEBI" id="CHEBI:137386"/>
        <dbReference type="ChEBI" id="CHEBI:191199"/>
    </reaction>
    <physiologicalReaction direction="left-to-right" evidence="1">
        <dbReference type="Rhea" id="RHEA:71656"/>
    </physiologicalReaction>
</comment>
<name>A0A545UF26_9GAMM</name>
<comment type="caution">
    <text evidence="3">The sequence shown here is derived from an EMBL/GenBank/DDBJ whole genome shotgun (WGS) entry which is preliminary data.</text>
</comment>
<proteinExistence type="predicted"/>
<evidence type="ECO:0000313" key="4">
    <source>
        <dbReference type="Proteomes" id="UP000315439"/>
    </source>
</evidence>
<feature type="domain" description="Macro" evidence="2">
    <location>
        <begin position="1"/>
        <end position="150"/>
    </location>
</feature>
<evidence type="ECO:0000256" key="1">
    <source>
        <dbReference type="ARBA" id="ARBA00035885"/>
    </source>
</evidence>
<sequence length="150" mass="16625">MKIIKGDLIMLAEEGKFDVIIHGCNCLCNMGSGIARTIKDKYPEVYVADCETKKGDKEKLGKYSFVAVNGDNQFTVINAYTQYAYSRDKVDVDYDAVRSVFKLIKRDFSGLRIGCPLIGAGLAGGDWNIIASIIDEELAGEEHTLVEFEK</sequence>
<evidence type="ECO:0000259" key="2">
    <source>
        <dbReference type="PROSITE" id="PS51154"/>
    </source>
</evidence>
<protein>
    <submittedName>
        <fullName evidence="3">Phosphatase</fullName>
    </submittedName>
</protein>
<dbReference type="EMBL" id="VIKS01000005">
    <property type="protein sequence ID" value="TQV88082.1"/>
    <property type="molecule type" value="Genomic_DNA"/>
</dbReference>
<dbReference type="SMART" id="SM00506">
    <property type="entry name" value="A1pp"/>
    <property type="match status" value="1"/>
</dbReference>
<dbReference type="InterPro" id="IPR050892">
    <property type="entry name" value="ADP-ribose_metab_enzymes"/>
</dbReference>
<dbReference type="InterPro" id="IPR002589">
    <property type="entry name" value="Macro_dom"/>
</dbReference>
<dbReference type="PROSITE" id="PS51154">
    <property type="entry name" value="MACRO"/>
    <property type="match status" value="1"/>
</dbReference>
<dbReference type="SUPFAM" id="SSF52949">
    <property type="entry name" value="Macro domain-like"/>
    <property type="match status" value="1"/>
</dbReference>
<organism evidence="3 4">
    <name type="scientific">Aliikangiella coralliicola</name>
    <dbReference type="NCBI Taxonomy" id="2592383"/>
    <lineage>
        <taxon>Bacteria</taxon>
        <taxon>Pseudomonadati</taxon>
        <taxon>Pseudomonadota</taxon>
        <taxon>Gammaproteobacteria</taxon>
        <taxon>Oceanospirillales</taxon>
        <taxon>Pleioneaceae</taxon>
        <taxon>Aliikangiella</taxon>
    </lineage>
</organism>
<dbReference type="Gene3D" id="3.40.220.10">
    <property type="entry name" value="Leucine Aminopeptidase, subunit E, domain 1"/>
    <property type="match status" value="1"/>
</dbReference>
<dbReference type="OrthoDB" id="9780211at2"/>
<dbReference type="Pfam" id="PF01661">
    <property type="entry name" value="Macro"/>
    <property type="match status" value="1"/>
</dbReference>